<organism evidence="1">
    <name type="scientific">marine metagenome</name>
    <dbReference type="NCBI Taxonomy" id="408172"/>
    <lineage>
        <taxon>unclassified sequences</taxon>
        <taxon>metagenomes</taxon>
        <taxon>ecological metagenomes</taxon>
    </lineage>
</organism>
<feature type="non-terminal residue" evidence="1">
    <location>
        <position position="35"/>
    </location>
</feature>
<evidence type="ECO:0000313" key="1">
    <source>
        <dbReference type="EMBL" id="SVD79328.1"/>
    </source>
</evidence>
<reference evidence="1" key="1">
    <citation type="submission" date="2018-05" db="EMBL/GenBank/DDBJ databases">
        <authorList>
            <person name="Lanie J.A."/>
            <person name="Ng W.-L."/>
            <person name="Kazmierczak K.M."/>
            <person name="Andrzejewski T.M."/>
            <person name="Davidsen T.M."/>
            <person name="Wayne K.J."/>
            <person name="Tettelin H."/>
            <person name="Glass J.I."/>
            <person name="Rusch D."/>
            <person name="Podicherti R."/>
            <person name="Tsui H.-C.T."/>
            <person name="Winkler M.E."/>
        </authorList>
    </citation>
    <scope>NUCLEOTIDE SEQUENCE</scope>
</reference>
<name>A0A382YA05_9ZZZZ</name>
<protein>
    <submittedName>
        <fullName evidence="1">Uncharacterized protein</fullName>
    </submittedName>
</protein>
<proteinExistence type="predicted"/>
<dbReference type="AlphaFoldDB" id="A0A382YA05"/>
<sequence length="35" mass="3869">MELQGDFALHHRIFEEMGIGSVSVKLPKDLDGIEG</sequence>
<dbReference type="EMBL" id="UINC01173628">
    <property type="protein sequence ID" value="SVD79328.1"/>
    <property type="molecule type" value="Genomic_DNA"/>
</dbReference>
<gene>
    <name evidence="1" type="ORF">METZ01_LOCUS432182</name>
</gene>
<accession>A0A382YA05</accession>